<keyword evidence="5" id="KW-1185">Reference proteome</keyword>
<proteinExistence type="predicted"/>
<keyword evidence="2" id="KW-0233">DNA recombination</keyword>
<reference evidence="4" key="1">
    <citation type="submission" date="2022-06" db="EMBL/GenBank/DDBJ databases">
        <title>Akkermansia biwalacus sp. nov., an anaerobic mucin-degrading bacterium isolated from human intestine.</title>
        <authorList>
            <person name="Kobayashi Y."/>
            <person name="Inoue S."/>
            <person name="Kawahara T."/>
            <person name="Kohda N."/>
        </authorList>
    </citation>
    <scope>NUCLEOTIDE SEQUENCE</scope>
    <source>
        <strain evidence="4">WON2089</strain>
    </source>
</reference>
<evidence type="ECO:0000259" key="3">
    <source>
        <dbReference type="PROSITE" id="PS51898"/>
    </source>
</evidence>
<evidence type="ECO:0000256" key="2">
    <source>
        <dbReference type="ARBA" id="ARBA00023172"/>
    </source>
</evidence>
<sequence>MNIPLFSSLSDIDQAGVNLICSLGIPPMDAFLLLKDLLNASRGRGNRIARARKCIRLGEEALVNREKSVPFSHAIAASLEAKSHRRPRTLQEIRYIATRMMKKCPELARKQVRSITPEDCEHYLLQSFSTVRQRYKGRLILSGILNFSLKRGWCRKNAASLVPPPPLKETRIRALSLYEAKQLLHTAKRMFSGECLPACALMLYAGIRPYEVRRLTWNRINLKSGLVSLAPNHTKTGGSRHVSILPVLAAILNQAGSMHNSGKLVCPPNWEKKWRDIRRQSGILRKKGWVQDVLRHTYASYHLAHFGNCSLLQKEMGHATPSLLLTRYLNMDGITPITGAMFWTHGLNPPSLLLQD</sequence>
<evidence type="ECO:0000313" key="5">
    <source>
        <dbReference type="Proteomes" id="UP001062263"/>
    </source>
</evidence>
<dbReference type="PROSITE" id="PS51898">
    <property type="entry name" value="TYR_RECOMBINASE"/>
    <property type="match status" value="1"/>
</dbReference>
<dbReference type="InterPro" id="IPR002104">
    <property type="entry name" value="Integrase_catalytic"/>
</dbReference>
<dbReference type="Pfam" id="PF00589">
    <property type="entry name" value="Phage_integrase"/>
    <property type="match status" value="1"/>
</dbReference>
<feature type="domain" description="Tyr recombinase" evidence="3">
    <location>
        <begin position="170"/>
        <end position="341"/>
    </location>
</feature>
<accession>A0ABM7ZJ98</accession>
<organism evidence="4 5">
    <name type="scientific">Akkermansia biwaensis</name>
    <dbReference type="NCBI Taxonomy" id="2946555"/>
    <lineage>
        <taxon>Bacteria</taxon>
        <taxon>Pseudomonadati</taxon>
        <taxon>Verrucomicrobiota</taxon>
        <taxon>Verrucomicrobiia</taxon>
        <taxon>Verrucomicrobiales</taxon>
        <taxon>Akkermansiaceae</taxon>
        <taxon>Akkermansia</taxon>
    </lineage>
</organism>
<evidence type="ECO:0000256" key="1">
    <source>
        <dbReference type="ARBA" id="ARBA00023125"/>
    </source>
</evidence>
<gene>
    <name evidence="4" type="ORF">Abiwalacus_24050</name>
</gene>
<dbReference type="EMBL" id="AP025943">
    <property type="protein sequence ID" value="BDL44831.1"/>
    <property type="molecule type" value="Genomic_DNA"/>
</dbReference>
<dbReference type="Proteomes" id="UP001062263">
    <property type="component" value="Chromosome"/>
</dbReference>
<dbReference type="SUPFAM" id="SSF56349">
    <property type="entry name" value="DNA breaking-rejoining enzymes"/>
    <property type="match status" value="1"/>
</dbReference>
<dbReference type="InterPro" id="IPR013762">
    <property type="entry name" value="Integrase-like_cat_sf"/>
</dbReference>
<dbReference type="InterPro" id="IPR011010">
    <property type="entry name" value="DNA_brk_join_enz"/>
</dbReference>
<dbReference type="InterPro" id="IPR010998">
    <property type="entry name" value="Integrase_recombinase_N"/>
</dbReference>
<dbReference type="Gene3D" id="1.10.443.10">
    <property type="entry name" value="Intergrase catalytic core"/>
    <property type="match status" value="1"/>
</dbReference>
<name>A0ABM7ZJ98_9BACT</name>
<keyword evidence="1" id="KW-0238">DNA-binding</keyword>
<dbReference type="Gene3D" id="1.10.150.130">
    <property type="match status" value="1"/>
</dbReference>
<protein>
    <recommendedName>
        <fullName evidence="3">Tyr recombinase domain-containing protein</fullName>
    </recommendedName>
</protein>
<evidence type="ECO:0000313" key="4">
    <source>
        <dbReference type="EMBL" id="BDL44831.1"/>
    </source>
</evidence>